<dbReference type="AlphaFoldDB" id="A0A8M1KAT3"/>
<dbReference type="RefSeq" id="XP_042560997.1">
    <property type="nucleotide sequence ID" value="XM_042705063.1"/>
</dbReference>
<feature type="domain" description="Grh/CP2 DB" evidence="9">
    <location>
        <begin position="62"/>
        <end position="302"/>
    </location>
</feature>
<dbReference type="OrthoDB" id="9996779at2759"/>
<evidence type="ECO:0000259" key="9">
    <source>
        <dbReference type="PROSITE" id="PS51968"/>
    </source>
</evidence>
<dbReference type="InterPro" id="IPR041418">
    <property type="entry name" value="SAM_3"/>
</dbReference>
<dbReference type="CDD" id="cd09589">
    <property type="entry name" value="SAM_TFCP2"/>
    <property type="match status" value="1"/>
</dbReference>
<sequence length="528" mass="60008">MAWALKLPLADEVIESGLVQDFDASLSGIGQELGAGAYSMSDVLALPIFKQEESNLPPDNDNKILPFQYVLCAATSPAVKLHDETLTYLNQGQSYEIRMLDNRKMGELPEITGKMVKSIIRVVFHDRRLQYTEHQQLEGWRWNRPGDRILDLDIPMSVGIVDPRANPTQLNTVEFLWDPSKRTSVFIQVHCISTEFTMRKHGGEKGVPFRIQIDTFKESSNESGDYTEHLHSASCQVKVFKPKGADRKQKTDREKMEKRAPQEKEKYQPSYETTILTECSPWPEATYVNNSPSPGFNSSHNSFTVAEGYEIEDAINGSPNHVPEPPAQIADLPYHLLRRDSESQQSVTPVWNQQNLLPAATPQDAQQWLHRNRFSPYCRLFTNFSGADLLKLTREDVIQICGPADGIRLFNALKGRVVRPRLTVYVCQESQQAREQQQKHENGDGSSSTFFVYHAIYLEELTATELTEKIAQLFSISPRQINQIFKQGPTGIHVLVSDEMIQNFQDEMCFVLDTMKAETNDGYHIILK</sequence>
<dbReference type="Gene3D" id="1.10.150.50">
    <property type="entry name" value="Transcription Factor, Ets-1"/>
    <property type="match status" value="1"/>
</dbReference>
<evidence type="ECO:0000313" key="10">
    <source>
        <dbReference type="Proteomes" id="UP000515152"/>
    </source>
</evidence>
<dbReference type="PANTHER" id="PTHR11037:SF11">
    <property type="entry name" value="ALPHA-GLOBIN TRANSCRIPTION FACTOR CP2"/>
    <property type="match status" value="1"/>
</dbReference>
<dbReference type="GO" id="GO:0005634">
    <property type="term" value="C:nucleus"/>
    <property type="evidence" value="ECO:0007669"/>
    <property type="project" value="UniProtKB-SubCell"/>
</dbReference>
<dbReference type="InterPro" id="IPR007604">
    <property type="entry name" value="CP2"/>
</dbReference>
<dbReference type="PANTHER" id="PTHR11037">
    <property type="entry name" value="TRANSCRIPTION FACTOR CP2"/>
    <property type="match status" value="1"/>
</dbReference>
<dbReference type="GO" id="GO:0001228">
    <property type="term" value="F:DNA-binding transcription activator activity, RNA polymerase II-specific"/>
    <property type="evidence" value="ECO:0007669"/>
    <property type="project" value="InterPro"/>
</dbReference>
<keyword evidence="3" id="KW-0805">Transcription regulation</keyword>
<evidence type="ECO:0000256" key="3">
    <source>
        <dbReference type="ARBA" id="ARBA00023015"/>
    </source>
</evidence>
<accession>A0A8M1KAT3</accession>
<feature type="region of interest" description="Disordered" evidence="8">
    <location>
        <begin position="242"/>
        <end position="270"/>
    </location>
</feature>
<evidence type="ECO:0000256" key="2">
    <source>
        <dbReference type="ARBA" id="ARBA00010852"/>
    </source>
</evidence>
<reference evidence="11" key="1">
    <citation type="submission" date="2025-08" db="UniProtKB">
        <authorList>
            <consortium name="RefSeq"/>
        </authorList>
    </citation>
    <scope>IDENTIFICATION</scope>
</reference>
<comment type="similarity">
    <text evidence="2">Belongs to the grh/CP2 family. CP2 subfamily.</text>
</comment>
<dbReference type="InterPro" id="IPR040167">
    <property type="entry name" value="TF_CP2-like"/>
</dbReference>
<evidence type="ECO:0000256" key="8">
    <source>
        <dbReference type="SAM" id="MobiDB-lite"/>
    </source>
</evidence>
<feature type="compositionally biased region" description="Basic and acidic residues" evidence="8">
    <location>
        <begin position="243"/>
        <end position="267"/>
    </location>
</feature>
<proteinExistence type="inferred from homology"/>
<dbReference type="Pfam" id="PF25416">
    <property type="entry name" value="GRHL1_C"/>
    <property type="match status" value="1"/>
</dbReference>
<dbReference type="InterPro" id="IPR057520">
    <property type="entry name" value="GRHL1/CP2_C"/>
</dbReference>
<protein>
    <submittedName>
        <fullName evidence="11">Transcription factor CP2 isoform X1</fullName>
    </submittedName>
</protein>
<dbReference type="InterPro" id="IPR013761">
    <property type="entry name" value="SAM/pointed_sf"/>
</dbReference>
<evidence type="ECO:0000256" key="7">
    <source>
        <dbReference type="PROSITE-ProRule" id="PRU01313"/>
    </source>
</evidence>
<dbReference type="PROSITE" id="PS51968">
    <property type="entry name" value="GRH_CP2_DB"/>
    <property type="match status" value="1"/>
</dbReference>
<keyword evidence="5" id="KW-0804">Transcription</keyword>
<dbReference type="Pfam" id="PF18016">
    <property type="entry name" value="SAM_3"/>
    <property type="match status" value="1"/>
</dbReference>
<dbReference type="SUPFAM" id="SSF47769">
    <property type="entry name" value="SAM/Pointed domain"/>
    <property type="match status" value="1"/>
</dbReference>
<keyword evidence="10" id="KW-1185">Reference proteome</keyword>
<dbReference type="InterPro" id="IPR037599">
    <property type="entry name" value="TFCP2_SAM"/>
</dbReference>
<dbReference type="FunFam" id="1.10.150.50:FF:000022">
    <property type="entry name" value="Transcription factor CP2 like 1"/>
    <property type="match status" value="1"/>
</dbReference>
<dbReference type="Pfam" id="PF04516">
    <property type="entry name" value="CP2"/>
    <property type="match status" value="1"/>
</dbReference>
<dbReference type="GO" id="GO:0000978">
    <property type="term" value="F:RNA polymerase II cis-regulatory region sequence-specific DNA binding"/>
    <property type="evidence" value="ECO:0007669"/>
    <property type="project" value="TreeGrafter"/>
</dbReference>
<comment type="subcellular location">
    <subcellularLocation>
        <location evidence="1 7">Nucleus</location>
    </subcellularLocation>
</comment>
<dbReference type="KEGG" id="char:122130339"/>
<dbReference type="GeneID" id="122130339"/>
<evidence type="ECO:0000256" key="6">
    <source>
        <dbReference type="ARBA" id="ARBA00023242"/>
    </source>
</evidence>
<evidence type="ECO:0000256" key="5">
    <source>
        <dbReference type="ARBA" id="ARBA00023163"/>
    </source>
</evidence>
<gene>
    <name evidence="11" type="primary">tfcp2</name>
</gene>
<evidence type="ECO:0000256" key="4">
    <source>
        <dbReference type="ARBA" id="ARBA00023125"/>
    </source>
</evidence>
<evidence type="ECO:0000313" key="11">
    <source>
        <dbReference type="RefSeq" id="XP_042560997.1"/>
    </source>
</evidence>
<name>A0A8M1KAT3_CLUHA</name>
<keyword evidence="4 7" id="KW-0238">DNA-binding</keyword>
<organism evidence="10 11">
    <name type="scientific">Clupea harengus</name>
    <name type="common">Atlantic herring</name>
    <dbReference type="NCBI Taxonomy" id="7950"/>
    <lineage>
        <taxon>Eukaryota</taxon>
        <taxon>Metazoa</taxon>
        <taxon>Chordata</taxon>
        <taxon>Craniata</taxon>
        <taxon>Vertebrata</taxon>
        <taxon>Euteleostomi</taxon>
        <taxon>Actinopterygii</taxon>
        <taxon>Neopterygii</taxon>
        <taxon>Teleostei</taxon>
        <taxon>Clupei</taxon>
        <taxon>Clupeiformes</taxon>
        <taxon>Clupeoidei</taxon>
        <taxon>Clupeidae</taxon>
        <taxon>Clupea</taxon>
    </lineage>
</organism>
<evidence type="ECO:0000256" key="1">
    <source>
        <dbReference type="ARBA" id="ARBA00004123"/>
    </source>
</evidence>
<dbReference type="CTD" id="7024"/>
<dbReference type="Proteomes" id="UP000515152">
    <property type="component" value="Unplaced"/>
</dbReference>
<keyword evidence="6 7" id="KW-0539">Nucleus</keyword>